<dbReference type="SUPFAM" id="SSF46934">
    <property type="entry name" value="UBA-like"/>
    <property type="match status" value="1"/>
</dbReference>
<accession>A0A212KEH6</accession>
<evidence type="ECO:0000313" key="2">
    <source>
        <dbReference type="EMBL" id="SBW10041.1"/>
    </source>
</evidence>
<reference evidence="2" key="1">
    <citation type="submission" date="2016-04" db="EMBL/GenBank/DDBJ databases">
        <authorList>
            <person name="Evans L.H."/>
            <person name="Alamgir A."/>
            <person name="Owens N."/>
            <person name="Weber N.D."/>
            <person name="Virtaneva K."/>
            <person name="Barbian K."/>
            <person name="Babar A."/>
            <person name="Rosenke K."/>
        </authorList>
    </citation>
    <scope>NUCLEOTIDE SEQUENCE</scope>
    <source>
        <strain evidence="2">86</strain>
    </source>
</reference>
<dbReference type="AlphaFoldDB" id="A0A212KEH6"/>
<name>A0A212KEH6_9FIRM</name>
<dbReference type="CDD" id="cd14360">
    <property type="entry name" value="UBA_NAC_like_bac"/>
    <property type="match status" value="1"/>
</dbReference>
<feature type="transmembrane region" description="Helical" evidence="1">
    <location>
        <begin position="126"/>
        <end position="150"/>
    </location>
</feature>
<keyword evidence="1" id="KW-0812">Transmembrane</keyword>
<evidence type="ECO:0000256" key="1">
    <source>
        <dbReference type="SAM" id="Phobius"/>
    </source>
</evidence>
<sequence>MSISLEEVEKLHEKTGASYEVCRDALEKSGGDLLDAVIYLERQGQSKSSGKGGTYTTQPVESAAEAVKRALTLPVASKGKKGKKTEAEWKEWAREIGDMGRGLLRHSTVNQLEVWRHDKLMTSIPILILALLIILAFWITIPLLILGPFVGCRYRFVGPDLGKESINGVMDNVSATVDGMVDQVKREFNEKSKKK</sequence>
<keyword evidence="1" id="KW-0472">Membrane</keyword>
<gene>
    <name evidence="2" type="ORF">KL86CLO1_12821</name>
</gene>
<proteinExistence type="predicted"/>
<dbReference type="EMBL" id="FLUN01000001">
    <property type="protein sequence ID" value="SBW10041.1"/>
    <property type="molecule type" value="Genomic_DNA"/>
</dbReference>
<organism evidence="2">
    <name type="scientific">uncultured Eubacteriales bacterium</name>
    <dbReference type="NCBI Taxonomy" id="172733"/>
    <lineage>
        <taxon>Bacteria</taxon>
        <taxon>Bacillati</taxon>
        <taxon>Bacillota</taxon>
        <taxon>Clostridia</taxon>
        <taxon>Eubacteriales</taxon>
        <taxon>environmental samples</taxon>
    </lineage>
</organism>
<dbReference type="InterPro" id="IPR009060">
    <property type="entry name" value="UBA-like_sf"/>
</dbReference>
<protein>
    <submittedName>
        <fullName evidence="2">UBA/TS-N domain protein</fullName>
    </submittedName>
</protein>
<keyword evidence="1" id="KW-1133">Transmembrane helix</keyword>
<dbReference type="Gene3D" id="1.10.8.10">
    <property type="entry name" value="DNA helicase RuvA subunit, C-terminal domain"/>
    <property type="match status" value="1"/>
</dbReference>